<accession>A0A4Y7J4R6</accession>
<dbReference type="SUPFAM" id="SSF54427">
    <property type="entry name" value="NTF2-like"/>
    <property type="match status" value="2"/>
</dbReference>
<dbReference type="STRING" id="3469.A0A4Y7J4R6"/>
<dbReference type="PANTHER" id="PTHR33703:SF1">
    <property type="entry name" value="WOUND-INDUCED PROTEIN 1"/>
    <property type="match status" value="1"/>
</dbReference>
<proteinExistence type="predicted"/>
<dbReference type="InterPro" id="IPR009798">
    <property type="entry name" value="Wun1-like"/>
</dbReference>
<evidence type="ECO:0008006" key="3">
    <source>
        <dbReference type="Google" id="ProtNLM"/>
    </source>
</evidence>
<dbReference type="AlphaFoldDB" id="A0A4Y7J4R6"/>
<dbReference type="PANTHER" id="PTHR33703">
    <property type="entry name" value="OS07G0691300 PROTEIN"/>
    <property type="match status" value="1"/>
</dbReference>
<sequence length="191" mass="21119">MAKTKELTEASNRRTIRAFYEALNGRDVETIQRLLASDIEWWYHGPPGHQYLMQFLTGTSSNSCTGSRTSSASSSSSSDDHEDIEDSFLFVPSSITAFGSLVVVEGCHLSRLVSWVHVWTVSDDNGIVTQLREYFNTSLTIKRFENNWNSNTSKSSTSKSSRTSPLVNSAVWESKLSSTIGKSVPGLLLAI</sequence>
<dbReference type="EMBL" id="CM010717">
    <property type="protein sequence ID" value="RZC55797.1"/>
    <property type="molecule type" value="Genomic_DNA"/>
</dbReference>
<evidence type="ECO:0000313" key="1">
    <source>
        <dbReference type="EMBL" id="RZC55797.1"/>
    </source>
</evidence>
<dbReference type="InterPro" id="IPR032710">
    <property type="entry name" value="NTF2-like_dom_sf"/>
</dbReference>
<organism evidence="1 2">
    <name type="scientific">Papaver somniferum</name>
    <name type="common">Opium poppy</name>
    <dbReference type="NCBI Taxonomy" id="3469"/>
    <lineage>
        <taxon>Eukaryota</taxon>
        <taxon>Viridiplantae</taxon>
        <taxon>Streptophyta</taxon>
        <taxon>Embryophyta</taxon>
        <taxon>Tracheophyta</taxon>
        <taxon>Spermatophyta</taxon>
        <taxon>Magnoliopsida</taxon>
        <taxon>Ranunculales</taxon>
        <taxon>Papaveraceae</taxon>
        <taxon>Papaveroideae</taxon>
        <taxon>Papaver</taxon>
    </lineage>
</organism>
<dbReference type="OMA" id="ANHKQGA"/>
<keyword evidence="2" id="KW-1185">Reference proteome</keyword>
<dbReference type="OrthoDB" id="667779at2759"/>
<protein>
    <recommendedName>
        <fullName evidence="3">Wound-induced protein 1</fullName>
    </recommendedName>
</protein>
<dbReference type="Gene3D" id="3.10.450.50">
    <property type="match status" value="1"/>
</dbReference>
<reference evidence="1 2" key="1">
    <citation type="journal article" date="2018" name="Science">
        <title>The opium poppy genome and morphinan production.</title>
        <authorList>
            <person name="Guo L."/>
            <person name="Winzer T."/>
            <person name="Yang X."/>
            <person name="Li Y."/>
            <person name="Ning Z."/>
            <person name="He Z."/>
            <person name="Teodor R."/>
            <person name="Lu Y."/>
            <person name="Bowser T.A."/>
            <person name="Graham I.A."/>
            <person name="Ye K."/>
        </authorList>
    </citation>
    <scope>NUCLEOTIDE SEQUENCE [LARGE SCALE GENOMIC DNA]</scope>
    <source>
        <strain evidence="2">cv. HN1</strain>
        <tissue evidence="1">Leaves</tissue>
    </source>
</reference>
<dbReference type="Proteomes" id="UP000316621">
    <property type="component" value="Chromosome 3"/>
</dbReference>
<dbReference type="Gramene" id="RZC55797">
    <property type="protein sequence ID" value="RZC55797"/>
    <property type="gene ID" value="C5167_014656"/>
</dbReference>
<evidence type="ECO:0000313" key="2">
    <source>
        <dbReference type="Proteomes" id="UP000316621"/>
    </source>
</evidence>
<dbReference type="Pfam" id="PF07107">
    <property type="entry name" value="WI12"/>
    <property type="match status" value="1"/>
</dbReference>
<gene>
    <name evidence="1" type="ORF">C5167_014656</name>
</gene>
<name>A0A4Y7J4R6_PAPSO</name>